<evidence type="ECO:0000313" key="1">
    <source>
        <dbReference type="EMBL" id="CAI9952926.1"/>
    </source>
</evidence>
<name>A0AA86Q969_9EUKA</name>
<reference evidence="2 3" key="2">
    <citation type="submission" date="2024-07" db="EMBL/GenBank/DDBJ databases">
        <authorList>
            <person name="Akdeniz Z."/>
        </authorList>
    </citation>
    <scope>NUCLEOTIDE SEQUENCE [LARGE SCALE GENOMIC DNA]</scope>
</reference>
<protein>
    <submittedName>
        <fullName evidence="2">Hypothetical_protein</fullName>
    </submittedName>
</protein>
<dbReference type="EMBL" id="CAXDID020000018">
    <property type="protein sequence ID" value="CAL5985368.1"/>
    <property type="molecule type" value="Genomic_DNA"/>
</dbReference>
<keyword evidence="3" id="KW-1185">Reference proteome</keyword>
<dbReference type="Proteomes" id="UP001642409">
    <property type="component" value="Unassembled WGS sequence"/>
</dbReference>
<comment type="caution">
    <text evidence="1">The sequence shown here is derived from an EMBL/GenBank/DDBJ whole genome shotgun (WGS) entry which is preliminary data.</text>
</comment>
<gene>
    <name evidence="1" type="ORF">HINF_LOCUS40571</name>
    <name evidence="2" type="ORF">HINF_LOCUS8829</name>
</gene>
<evidence type="ECO:0000313" key="2">
    <source>
        <dbReference type="EMBL" id="CAL5985368.1"/>
    </source>
</evidence>
<organism evidence="1">
    <name type="scientific">Hexamita inflata</name>
    <dbReference type="NCBI Taxonomy" id="28002"/>
    <lineage>
        <taxon>Eukaryota</taxon>
        <taxon>Metamonada</taxon>
        <taxon>Diplomonadida</taxon>
        <taxon>Hexamitidae</taxon>
        <taxon>Hexamitinae</taxon>
        <taxon>Hexamita</taxon>
    </lineage>
</organism>
<evidence type="ECO:0000313" key="3">
    <source>
        <dbReference type="Proteomes" id="UP001642409"/>
    </source>
</evidence>
<dbReference type="EMBL" id="CATOUU010000834">
    <property type="protein sequence ID" value="CAI9952926.1"/>
    <property type="molecule type" value="Genomic_DNA"/>
</dbReference>
<reference evidence="1" key="1">
    <citation type="submission" date="2023-06" db="EMBL/GenBank/DDBJ databases">
        <authorList>
            <person name="Kurt Z."/>
        </authorList>
    </citation>
    <scope>NUCLEOTIDE SEQUENCE</scope>
</reference>
<dbReference type="AlphaFoldDB" id="A0AA86Q969"/>
<proteinExistence type="predicted"/>
<accession>A0AA86Q969</accession>
<sequence>MTTAPKIVKFVEYVLNYKKTELRKNLDNLAEESLNRHLKLNYETTHQLRRYCEIAQKINDQIDTITSQQPLIQHLLKENSDMPEKATFVLKYFISHKSLDLDTLQRLLKEKNYPELESKFKQLNHFYHGFKSNQYQGVKVDEELFQLLQVFRIEAFIRILQKRVTKQEEDGQEGAINEDKENMAAEGVVDQFFE</sequence>